<dbReference type="FunFam" id="3.30.50.10:FF:000001">
    <property type="entry name" value="GATA transcription factor (GATAd)"/>
    <property type="match status" value="1"/>
</dbReference>
<dbReference type="SMART" id="SM00401">
    <property type="entry name" value="ZnF_GATA"/>
    <property type="match status" value="2"/>
</dbReference>
<dbReference type="RefSeq" id="XP_026863664.2">
    <property type="nucleotide sequence ID" value="XM_027007863.2"/>
</dbReference>
<evidence type="ECO:0000256" key="7">
    <source>
        <dbReference type="ARBA" id="ARBA00023125"/>
    </source>
</evidence>
<evidence type="ECO:0000256" key="6">
    <source>
        <dbReference type="ARBA" id="ARBA00023015"/>
    </source>
</evidence>
<feature type="compositionally biased region" description="Basic residues" evidence="12">
    <location>
        <begin position="370"/>
        <end position="382"/>
    </location>
</feature>
<dbReference type="GO" id="GO:0045944">
    <property type="term" value="P:positive regulation of transcription by RNA polymerase II"/>
    <property type="evidence" value="ECO:0007669"/>
    <property type="project" value="TreeGrafter"/>
</dbReference>
<dbReference type="GO" id="GO:0030856">
    <property type="term" value="P:regulation of epithelial cell differentiation"/>
    <property type="evidence" value="ECO:0007669"/>
    <property type="project" value="TreeGrafter"/>
</dbReference>
<accession>A0A4W4F0C7</accession>
<keyword evidence="7" id="KW-0238">DNA-binding</keyword>
<dbReference type="GO" id="GO:0005634">
    <property type="term" value="C:nucleus"/>
    <property type="evidence" value="ECO:0007669"/>
    <property type="project" value="UniProtKB-SubCell"/>
</dbReference>
<feature type="zinc finger region" description="GATA-type 1" evidence="11">
    <location>
        <begin position="269"/>
        <end position="293"/>
    </location>
</feature>
<dbReference type="PANTHER" id="PTHR10071:SF106">
    <property type="entry name" value="TRANS-ACTING T-CELL-SPECIFIC TRANSCRIPTION FACTOR GATA-3"/>
    <property type="match status" value="1"/>
</dbReference>
<feature type="zinc finger region" description="GATA-type 2" evidence="11">
    <location>
        <begin position="323"/>
        <end position="347"/>
    </location>
</feature>
<reference evidence="15" key="1">
    <citation type="journal article" date="2014" name="Science">
        <title>Nonhuman genetics. Genomic basis for the convergent evolution of electric organs.</title>
        <authorList>
            <person name="Gallant J.R."/>
            <person name="Traeger L.L."/>
            <person name="Volkening J.D."/>
            <person name="Moffett H."/>
            <person name="Chen P.H."/>
            <person name="Novina C.D."/>
            <person name="Phillips G.N.Jr."/>
            <person name="Anand R."/>
            <person name="Wells G.B."/>
            <person name="Pinch M."/>
            <person name="Guth R."/>
            <person name="Unguez G.A."/>
            <person name="Albert J.S."/>
            <person name="Zakon H.H."/>
            <person name="Samanta M.P."/>
            <person name="Sussman M.R."/>
        </authorList>
    </citation>
    <scope>NUCLEOTIDE SEQUENCE [LARGE SCALE GENOMIC DNA]</scope>
</reference>
<evidence type="ECO:0000256" key="9">
    <source>
        <dbReference type="ARBA" id="ARBA00023163"/>
    </source>
</evidence>
<dbReference type="PROSITE" id="PS50114">
    <property type="entry name" value="GATA_ZN_FINGER_2"/>
    <property type="match status" value="2"/>
</dbReference>
<dbReference type="InterPro" id="IPR013088">
    <property type="entry name" value="Znf_NHR/GATA"/>
</dbReference>
<dbReference type="Ensembl" id="ENSEEET00000018308.2">
    <property type="protein sequence ID" value="ENSEEEP00000018107.2"/>
    <property type="gene ID" value="ENSEEEG00000008899.2"/>
</dbReference>
<feature type="compositionally biased region" description="Polar residues" evidence="12">
    <location>
        <begin position="387"/>
        <end position="398"/>
    </location>
</feature>
<evidence type="ECO:0000256" key="4">
    <source>
        <dbReference type="ARBA" id="ARBA00022771"/>
    </source>
</evidence>
<keyword evidence="3" id="KW-0677">Repeat</keyword>
<keyword evidence="2 11" id="KW-0479">Metal-binding</keyword>
<dbReference type="SUPFAM" id="SSF57716">
    <property type="entry name" value="Glucocorticoid receptor-like (DNA-binding domain)"/>
    <property type="match status" value="2"/>
</dbReference>
<dbReference type="GO" id="GO:0000978">
    <property type="term" value="F:RNA polymerase II cis-regulatory region sequence-specific DNA binding"/>
    <property type="evidence" value="ECO:0007669"/>
    <property type="project" value="TreeGrafter"/>
</dbReference>
<dbReference type="GO" id="GO:0008270">
    <property type="term" value="F:zinc ion binding"/>
    <property type="evidence" value="ECO:0007669"/>
    <property type="project" value="UniProtKB-KW"/>
</dbReference>
<keyword evidence="5 11" id="KW-0862">Zinc</keyword>
<evidence type="ECO:0000256" key="3">
    <source>
        <dbReference type="ARBA" id="ARBA00022737"/>
    </source>
</evidence>
<dbReference type="GO" id="GO:0045165">
    <property type="term" value="P:cell fate commitment"/>
    <property type="evidence" value="ECO:0007669"/>
    <property type="project" value="TreeGrafter"/>
</dbReference>
<feature type="domain" description="GATA-type" evidence="13">
    <location>
        <begin position="317"/>
        <end position="370"/>
    </location>
</feature>
<keyword evidence="4 11" id="KW-0863">Zinc-finger</keyword>
<dbReference type="InterPro" id="IPR000679">
    <property type="entry name" value="Znf_GATA"/>
</dbReference>
<dbReference type="Proteomes" id="UP000314983">
    <property type="component" value="Chromosome 3"/>
</dbReference>
<keyword evidence="8" id="KW-0010">Activator</keyword>
<dbReference type="InterPro" id="IPR039355">
    <property type="entry name" value="Transcription_factor_GATA"/>
</dbReference>
<reference evidence="14" key="3">
    <citation type="submission" date="2020-05" db="EMBL/GenBank/DDBJ databases">
        <title>Electrophorus electricus (electric eel) genome, fEleEle1, primary haplotype.</title>
        <authorList>
            <person name="Myers G."/>
            <person name="Meyer A."/>
            <person name="Fedrigo O."/>
            <person name="Formenti G."/>
            <person name="Rhie A."/>
            <person name="Tracey A."/>
            <person name="Sims Y."/>
            <person name="Jarvis E.D."/>
        </authorList>
    </citation>
    <scope>NUCLEOTIDE SEQUENCE [LARGE SCALE GENOMIC DNA]</scope>
</reference>
<keyword evidence="9" id="KW-0804">Transcription</keyword>
<evidence type="ECO:0000256" key="8">
    <source>
        <dbReference type="ARBA" id="ARBA00023159"/>
    </source>
</evidence>
<keyword evidence="6" id="KW-0805">Transcription regulation</keyword>
<dbReference type="PRINTS" id="PR00619">
    <property type="entry name" value="GATAZNFINGER"/>
</dbReference>
<dbReference type="PANTHER" id="PTHR10071">
    <property type="entry name" value="TRANSCRIPTION FACTOR GATA FAMILY MEMBER"/>
    <property type="match status" value="1"/>
</dbReference>
<gene>
    <name evidence="14" type="primary">gata2b</name>
</gene>
<dbReference type="CDD" id="cd00202">
    <property type="entry name" value="ZnF_GATA"/>
    <property type="match status" value="2"/>
</dbReference>
<dbReference type="CTD" id="436962"/>
<proteinExistence type="predicted"/>
<reference evidence="15" key="2">
    <citation type="journal article" date="2017" name="Sci. Adv.">
        <title>A tail of two voltages: Proteomic comparison of the three electric organs of the electric eel.</title>
        <authorList>
            <person name="Traeger L.L."/>
            <person name="Sabat G."/>
            <person name="Barrett-Wilt G.A."/>
            <person name="Wells G.B."/>
            <person name="Sussman M.R."/>
        </authorList>
    </citation>
    <scope>NUCLEOTIDE SEQUENCE [LARGE SCALE GENOMIC DNA]</scope>
</reference>
<dbReference type="AlphaFoldDB" id="A0A4W4F0C7"/>
<organism evidence="14 15">
    <name type="scientific">Electrophorus electricus</name>
    <name type="common">Electric eel</name>
    <name type="synonym">Gymnotus electricus</name>
    <dbReference type="NCBI Taxonomy" id="8005"/>
    <lineage>
        <taxon>Eukaryota</taxon>
        <taxon>Metazoa</taxon>
        <taxon>Chordata</taxon>
        <taxon>Craniata</taxon>
        <taxon>Vertebrata</taxon>
        <taxon>Euteleostomi</taxon>
        <taxon>Actinopterygii</taxon>
        <taxon>Neopterygii</taxon>
        <taxon>Teleostei</taxon>
        <taxon>Ostariophysi</taxon>
        <taxon>Gymnotiformes</taxon>
        <taxon>Gymnotoidei</taxon>
        <taxon>Gymnotidae</taxon>
        <taxon>Electrophorus</taxon>
    </lineage>
</organism>
<protein>
    <recommendedName>
        <fullName evidence="13">GATA-type domain-containing protein</fullName>
    </recommendedName>
</protein>
<evidence type="ECO:0000313" key="15">
    <source>
        <dbReference type="Proteomes" id="UP000314983"/>
    </source>
</evidence>
<feature type="region of interest" description="Disordered" evidence="12">
    <location>
        <begin position="367"/>
        <end position="398"/>
    </location>
</feature>
<comment type="subcellular location">
    <subcellularLocation>
        <location evidence="1">Nucleus</location>
    </subcellularLocation>
</comment>
<dbReference type="GeneTree" id="ENSGT00940000156315"/>
<dbReference type="GeneID" id="113575993"/>
<keyword evidence="15" id="KW-1185">Reference proteome</keyword>
<dbReference type="PROSITE" id="PS00344">
    <property type="entry name" value="GATA_ZN_FINGER_1"/>
    <property type="match status" value="2"/>
</dbReference>
<evidence type="ECO:0000256" key="2">
    <source>
        <dbReference type="ARBA" id="ARBA00022723"/>
    </source>
</evidence>
<dbReference type="GO" id="GO:0060216">
    <property type="term" value="P:definitive hemopoiesis"/>
    <property type="evidence" value="ECO:0007669"/>
    <property type="project" value="Ensembl"/>
</dbReference>
<dbReference type="InterPro" id="IPR016374">
    <property type="entry name" value="TF_GATA-2/3"/>
</dbReference>
<evidence type="ECO:0000256" key="1">
    <source>
        <dbReference type="ARBA" id="ARBA00004123"/>
    </source>
</evidence>
<evidence type="ECO:0000259" key="13">
    <source>
        <dbReference type="PROSITE" id="PS50114"/>
    </source>
</evidence>
<dbReference type="OMA" id="PASMPCL"/>
<reference evidence="14" key="4">
    <citation type="submission" date="2025-08" db="UniProtKB">
        <authorList>
            <consortium name="Ensembl"/>
        </authorList>
    </citation>
    <scope>IDENTIFICATION</scope>
</reference>
<dbReference type="GO" id="GO:0000981">
    <property type="term" value="F:DNA-binding transcription factor activity, RNA polymerase II-specific"/>
    <property type="evidence" value="ECO:0007669"/>
    <property type="project" value="InterPro"/>
</dbReference>
<name>A0A4W4F0C7_ELEEL</name>
<dbReference type="STRING" id="8005.ENSEEEP00000018107"/>
<keyword evidence="10" id="KW-0539">Nucleus</keyword>
<evidence type="ECO:0000313" key="14">
    <source>
        <dbReference type="Ensembl" id="ENSEEEP00000018107.2"/>
    </source>
</evidence>
<evidence type="ECO:0000256" key="5">
    <source>
        <dbReference type="ARBA" id="ARBA00022833"/>
    </source>
</evidence>
<dbReference type="Gene3D" id="3.30.50.10">
    <property type="entry name" value="Erythroid Transcription Factor GATA-1, subunit A"/>
    <property type="match status" value="2"/>
</dbReference>
<dbReference type="FunFam" id="3.30.50.10:FF:000032">
    <property type="entry name" value="Transcription factor GATA-3"/>
    <property type="match status" value="1"/>
</dbReference>
<dbReference type="GO" id="GO:0002520">
    <property type="term" value="P:immune system development"/>
    <property type="evidence" value="ECO:0007669"/>
    <property type="project" value="TreeGrafter"/>
</dbReference>
<evidence type="ECO:0000256" key="12">
    <source>
        <dbReference type="SAM" id="MobiDB-lite"/>
    </source>
</evidence>
<dbReference type="GO" id="GO:0060218">
    <property type="term" value="P:hematopoietic stem cell differentiation"/>
    <property type="evidence" value="ECO:0007669"/>
    <property type="project" value="Ensembl"/>
</dbReference>
<evidence type="ECO:0000256" key="10">
    <source>
        <dbReference type="ARBA" id="ARBA00023242"/>
    </source>
</evidence>
<sequence>MEFSAEPRWMMHAHHPAMLGTQDTVTSHAGLGNQGSGFIEPSAPLLSPEDVDVFLSHIDSQGNPYYHTHAPHTRARMSYSQTPAGLTGGSMCRPHLLHTQAFPWLESSKSASSASQHHNTWTARHFSKTVLHPAASSGISAVYPGSYAPGSGSVSCLSQTQRCSPQLYCLPPTPPTDVSPDPPSVSEREARKYPMSLVDGMKMESAGPLRNNLTHHAVSLSSYSPYALPGAPEYTGRSLHTGGLLGGGTGVLTAKAKSKSRACSEGRECVNCGATSTPLWRRDGTGHYLCNACGLYHKMNGQNRPLIRPKRRLSAARRAGTCCANCQTGTTTLWRRNANGEPVCNACGLYYKLHNINRPLTMKKEGIQTRNRKISSKSKRRRGEGSQHLTNFMQDKPSTFNHITNISHSFNMTPPIELHPAFSYNHHTSMVTATG</sequence>
<dbReference type="KEGG" id="eee:113575993"/>
<reference evidence="14" key="5">
    <citation type="submission" date="2025-09" db="UniProtKB">
        <authorList>
            <consortium name="Ensembl"/>
        </authorList>
    </citation>
    <scope>IDENTIFICATION</scope>
</reference>
<dbReference type="PIRSF" id="PIRSF003027">
    <property type="entry name" value="TF_GATA-1/2/3"/>
    <property type="match status" value="1"/>
</dbReference>
<evidence type="ECO:0000256" key="11">
    <source>
        <dbReference type="PIRSR" id="PIRSR003027-1"/>
    </source>
</evidence>
<dbReference type="Pfam" id="PF00320">
    <property type="entry name" value="GATA"/>
    <property type="match status" value="2"/>
</dbReference>
<dbReference type="GO" id="GO:0000122">
    <property type="term" value="P:negative regulation of transcription by RNA polymerase II"/>
    <property type="evidence" value="ECO:0007669"/>
    <property type="project" value="TreeGrafter"/>
</dbReference>
<dbReference type="GO" id="GO:0048568">
    <property type="term" value="P:embryonic organ development"/>
    <property type="evidence" value="ECO:0007669"/>
    <property type="project" value="TreeGrafter"/>
</dbReference>
<feature type="domain" description="GATA-type" evidence="13">
    <location>
        <begin position="263"/>
        <end position="317"/>
    </location>
</feature>